<gene>
    <name evidence="1" type="ORF">SAMN06296008_10477</name>
</gene>
<dbReference type="CDD" id="cd21471">
    <property type="entry name" value="CrtC-like"/>
    <property type="match status" value="1"/>
</dbReference>
<reference evidence="1 2" key="1">
    <citation type="submission" date="2017-04" db="EMBL/GenBank/DDBJ databases">
        <authorList>
            <person name="Afonso C.L."/>
            <person name="Miller P.J."/>
            <person name="Scott M.A."/>
            <person name="Spackman E."/>
            <person name="Goraichik I."/>
            <person name="Dimitrov K.M."/>
            <person name="Suarez D.L."/>
            <person name="Swayne D.E."/>
        </authorList>
    </citation>
    <scope>NUCLEOTIDE SEQUENCE [LARGE SCALE GENOMIC DNA]</scope>
    <source>
        <strain evidence="1 2">VK13</strain>
    </source>
</reference>
<sequence length="292" mass="33212">MDAISDDGQHGITIIAFVGSVFSPYYAWANQKAPADPNNYCCINVAIYTPGKKRWAMTERTKTAMFRDAEHFSVGPSDLTWNGDALTIQVNERSLPFAQKISGKITVYPQGLFNYSVPLDTNKKHRWGPISPTSRVEVNLPNPGVKWSGHAYLDSNEGDEGIHHPFEEWDWARATLKDGSTAVIYDVREKSRQENLLLLRFTPAGTVETFAEIPRQSLPLSFWRIQGHLRSQKSVKLLQSFEDTPFYTRSMIAADWLGEPVQAMHETLNIPRFSSTIVKWMLPWRMPRIPTL</sequence>
<dbReference type="SUPFAM" id="SSF159245">
    <property type="entry name" value="AttH-like"/>
    <property type="match status" value="1"/>
</dbReference>
<organism evidence="1 2">
    <name type="scientific">Polynucleobacter kasalickyi</name>
    <dbReference type="NCBI Taxonomy" id="1938817"/>
    <lineage>
        <taxon>Bacteria</taxon>
        <taxon>Pseudomonadati</taxon>
        <taxon>Pseudomonadota</taxon>
        <taxon>Betaproteobacteria</taxon>
        <taxon>Burkholderiales</taxon>
        <taxon>Burkholderiaceae</taxon>
        <taxon>Polynucleobacter</taxon>
    </lineage>
</organism>
<dbReference type="Proteomes" id="UP000192708">
    <property type="component" value="Unassembled WGS sequence"/>
</dbReference>
<name>A0A1W1Z1G7_9BURK</name>
<proteinExistence type="predicted"/>
<protein>
    <submittedName>
        <fullName evidence="1">Hydroxyneurosporene synthase</fullName>
    </submittedName>
</protein>
<evidence type="ECO:0000313" key="2">
    <source>
        <dbReference type="Proteomes" id="UP000192708"/>
    </source>
</evidence>
<evidence type="ECO:0000313" key="1">
    <source>
        <dbReference type="EMBL" id="SMC42305.1"/>
    </source>
</evidence>
<dbReference type="AlphaFoldDB" id="A0A1W1Z1G7"/>
<dbReference type="RefSeq" id="WP_234986900.1">
    <property type="nucleotide sequence ID" value="NZ_FWXJ01000004.1"/>
</dbReference>
<dbReference type="EMBL" id="FWXJ01000004">
    <property type="protein sequence ID" value="SMC42305.1"/>
    <property type="molecule type" value="Genomic_DNA"/>
</dbReference>
<dbReference type="STRING" id="1938817.SAMN06296008_10477"/>
<accession>A0A1W1Z1G7</accession>
<keyword evidence="2" id="KW-1185">Reference proteome</keyword>